<dbReference type="EMBL" id="LT605205">
    <property type="protein sequence ID" value="SCD21607.1"/>
    <property type="molecule type" value="Genomic_DNA"/>
</dbReference>
<keyword evidence="1" id="KW-0472">Membrane</keyword>
<dbReference type="AlphaFoldDB" id="A0A1R3TAG6"/>
<feature type="transmembrane region" description="Helical" evidence="1">
    <location>
        <begin position="130"/>
        <end position="148"/>
    </location>
</feature>
<feature type="transmembrane region" description="Helical" evidence="1">
    <location>
        <begin position="186"/>
        <end position="207"/>
    </location>
</feature>
<evidence type="ECO:0000259" key="2">
    <source>
        <dbReference type="Pfam" id="PF07670"/>
    </source>
</evidence>
<feature type="domain" description="Nucleoside transporter/FeoB GTPase Gate" evidence="2">
    <location>
        <begin position="32"/>
        <end position="118"/>
    </location>
</feature>
<reference evidence="4" key="1">
    <citation type="submission" date="2016-08" db="EMBL/GenBank/DDBJ databases">
        <authorList>
            <person name="Wibberg D."/>
        </authorList>
    </citation>
    <scope>NUCLEOTIDE SEQUENCE [LARGE SCALE GENOMIC DNA]</scope>
</reference>
<protein>
    <submittedName>
        <fullName evidence="3">Putative transporter gate domain protein</fullName>
    </submittedName>
</protein>
<dbReference type="Pfam" id="PF07670">
    <property type="entry name" value="Gate"/>
    <property type="match status" value="1"/>
</dbReference>
<dbReference type="Proteomes" id="UP000187464">
    <property type="component" value="Chromosome I"/>
</dbReference>
<accession>A0A1R3TAG6</accession>
<keyword evidence="1" id="KW-0812">Transmembrane</keyword>
<feature type="transmembrane region" description="Helical" evidence="1">
    <location>
        <begin position="64"/>
        <end position="88"/>
    </location>
</feature>
<dbReference type="InterPro" id="IPR011642">
    <property type="entry name" value="Gate_dom"/>
</dbReference>
<name>A0A1R3TAG6_9BACT</name>
<evidence type="ECO:0000313" key="3">
    <source>
        <dbReference type="EMBL" id="SCD21607.1"/>
    </source>
</evidence>
<dbReference type="KEGG" id="psac:PSM36_2811"/>
<dbReference type="STRING" id="1642647.PSM36_2811"/>
<proteinExistence type="predicted"/>
<evidence type="ECO:0000313" key="4">
    <source>
        <dbReference type="Proteomes" id="UP000187464"/>
    </source>
</evidence>
<feature type="transmembrane region" description="Helical" evidence="1">
    <location>
        <begin position="281"/>
        <end position="305"/>
    </location>
</feature>
<feature type="transmembrane region" description="Helical" evidence="1">
    <location>
        <begin position="219"/>
        <end position="244"/>
    </location>
</feature>
<keyword evidence="1" id="KW-1133">Transmembrane helix</keyword>
<dbReference type="RefSeq" id="WP_232001462.1">
    <property type="nucleotide sequence ID" value="NZ_LT605205.1"/>
</dbReference>
<evidence type="ECO:0000256" key="1">
    <source>
        <dbReference type="SAM" id="Phobius"/>
    </source>
</evidence>
<organism evidence="3 4">
    <name type="scientific">Proteiniphilum saccharofermentans</name>
    <dbReference type="NCBI Taxonomy" id="1642647"/>
    <lineage>
        <taxon>Bacteria</taxon>
        <taxon>Pseudomonadati</taxon>
        <taxon>Bacteroidota</taxon>
        <taxon>Bacteroidia</taxon>
        <taxon>Bacteroidales</taxon>
        <taxon>Dysgonomonadaceae</taxon>
        <taxon>Proteiniphilum</taxon>
    </lineage>
</organism>
<keyword evidence="4" id="KW-1185">Reference proteome</keyword>
<feature type="transmembrane region" description="Helical" evidence="1">
    <location>
        <begin position="33"/>
        <end position="58"/>
    </location>
</feature>
<sequence>MEEWRSGGVRSRKRFRNDIVYPAFRKSGYTTLWLLKIILPVSLVVRLLDYYGILVFFAGLLDPVFIYLGLPGSTAIVFITSIFLPLYAPLAIITSMSITLRELTILALMCQISHNLPVESAIQAKTGTPFWTVTTLRITMSVVVGLLLNLILPQDMGNPVFVQTDVAVITSLGDLLLLWLKSSLQVMLLIAVIVFSLNLLYSLLHAYRLIPKLSKGIEPLLRFFGLPASTGFLWLIGYIVGLAYGGALMMDQMKEGKVNRTDANLLNYHLAMSHSVLEDNILFIALGVSVWWILGVRLLVAWIVVWMRRFVLKLRFGSSELKIEN</sequence>
<gene>
    <name evidence="3" type="ORF">PSM36_2811</name>
</gene>